<evidence type="ECO:0000256" key="1">
    <source>
        <dbReference type="SAM" id="SignalP"/>
    </source>
</evidence>
<sequence>MKKLIIAAAAIATIASVPAAARTYSLAGDFGNPVFQYGTVTNGGAGNTFTTFAPSDCSDINVSTLCYRGTDKFQVLFQRDAANVLVHPGPEDGQNSFLMFVAPRTGTYTYDVTVNRGDSGDGVNLFTFNSLDGTKPLIATINAGNPTYTFQYSQFLTAGQKVGLGIDRGGPNNSYFNDSTTFSGTISGAVPEPATWAMMIGGIGMVGGAMRRRRVSTKVSFA</sequence>
<proteinExistence type="predicted"/>
<feature type="signal peptide" evidence="1">
    <location>
        <begin position="1"/>
        <end position="19"/>
    </location>
</feature>
<evidence type="ECO:0000313" key="4">
    <source>
        <dbReference type="Proteomes" id="UP000763641"/>
    </source>
</evidence>
<evidence type="ECO:0000259" key="2">
    <source>
        <dbReference type="Pfam" id="PF07589"/>
    </source>
</evidence>
<comment type="caution">
    <text evidence="3">The sequence shown here is derived from an EMBL/GenBank/DDBJ whole genome shotgun (WGS) entry which is preliminary data.</text>
</comment>
<accession>A0ABS2DAC3</accession>
<feature type="domain" description="Ice-binding protein C-terminal" evidence="2">
    <location>
        <begin position="189"/>
        <end position="214"/>
    </location>
</feature>
<dbReference type="Proteomes" id="UP000763641">
    <property type="component" value="Unassembled WGS sequence"/>
</dbReference>
<organism evidence="3 4">
    <name type="scientific">Sphingomonas longa</name>
    <dbReference type="NCBI Taxonomy" id="2778730"/>
    <lineage>
        <taxon>Bacteria</taxon>
        <taxon>Pseudomonadati</taxon>
        <taxon>Pseudomonadota</taxon>
        <taxon>Alphaproteobacteria</taxon>
        <taxon>Sphingomonadales</taxon>
        <taxon>Sphingomonadaceae</taxon>
        <taxon>Sphingomonas</taxon>
    </lineage>
</organism>
<keyword evidence="1" id="KW-0732">Signal</keyword>
<keyword evidence="4" id="KW-1185">Reference proteome</keyword>
<gene>
    <name evidence="3" type="ORF">ILT43_15955</name>
</gene>
<protein>
    <submittedName>
        <fullName evidence="3">PEPxxWA-CTERM sorting domain-containing protein</fullName>
    </submittedName>
</protein>
<reference evidence="3 4" key="1">
    <citation type="submission" date="2020-12" db="EMBL/GenBank/DDBJ databases">
        <title>Sphingomonas sp.</title>
        <authorList>
            <person name="Kim M.K."/>
        </authorList>
    </citation>
    <scope>NUCLEOTIDE SEQUENCE [LARGE SCALE GENOMIC DNA]</scope>
    <source>
        <strain evidence="3 4">BT552</strain>
    </source>
</reference>
<dbReference type="NCBIfam" id="NF035944">
    <property type="entry name" value="PEPxxWA-CTERM"/>
    <property type="match status" value="1"/>
</dbReference>
<dbReference type="EMBL" id="JAFEMC010000005">
    <property type="protein sequence ID" value="MBM6577877.1"/>
    <property type="molecule type" value="Genomic_DNA"/>
</dbReference>
<evidence type="ECO:0000313" key="3">
    <source>
        <dbReference type="EMBL" id="MBM6577877.1"/>
    </source>
</evidence>
<dbReference type="Pfam" id="PF07589">
    <property type="entry name" value="PEP-CTERM"/>
    <property type="match status" value="1"/>
</dbReference>
<feature type="chain" id="PRO_5045874239" evidence="1">
    <location>
        <begin position="20"/>
        <end position="222"/>
    </location>
</feature>
<dbReference type="NCBIfam" id="TIGR02595">
    <property type="entry name" value="PEP_CTERM"/>
    <property type="match status" value="1"/>
</dbReference>
<name>A0ABS2DAC3_9SPHN</name>
<dbReference type="InterPro" id="IPR013424">
    <property type="entry name" value="Ice-binding_C"/>
</dbReference>
<dbReference type="RefSeq" id="WP_204199976.1">
    <property type="nucleotide sequence ID" value="NZ_JAFEMC010000005.1"/>
</dbReference>